<protein>
    <submittedName>
        <fullName evidence="4">Glycosyltransferase family 1 protein</fullName>
    </submittedName>
</protein>
<keyword evidence="1" id="KW-0808">Transferase</keyword>
<proteinExistence type="predicted"/>
<keyword evidence="5" id="KW-1185">Reference proteome</keyword>
<dbReference type="Pfam" id="PF13439">
    <property type="entry name" value="Glyco_transf_4"/>
    <property type="match status" value="1"/>
</dbReference>
<evidence type="ECO:0000313" key="5">
    <source>
        <dbReference type="Proteomes" id="UP001230986"/>
    </source>
</evidence>
<sequence length="364" mass="41534">MRTLYDGQIYSSQCVGGIIRYFNSLISCLPKSFYPYLTSSQENEVTYPEHPNFKLFYYKRFALKPGRLSYWLEKYYFRAVSNVVKPDIIHPTYYSSLTRHPLNQYRAPVVLTVWDMIHELFPQSLDPTGQEVQIKRQAILAAQAIICISENTKKDLLGRYNLPDKNIQVIHLASSINDSFAKGKEAVPNSPYYLYVGSRDNYKNFISLLTAFNHVKSKLPDVKLCVTGSPFTISEQQRIGDLGLTERIQNYGLVSDRHLAKLYHHSLALVYPSLYEGFGIPLLEAMSCGTPVVASNCSSIPEVVGDAGILFDPHSIDDLADILLFLYNHPAERDRLISRGYEQAKKFSWQKTTDQTVEVYRSLI</sequence>
<dbReference type="InterPro" id="IPR001296">
    <property type="entry name" value="Glyco_trans_1"/>
</dbReference>
<dbReference type="PANTHER" id="PTHR46401:SF2">
    <property type="entry name" value="GLYCOSYLTRANSFERASE WBBK-RELATED"/>
    <property type="match status" value="1"/>
</dbReference>
<dbReference type="PANTHER" id="PTHR46401">
    <property type="entry name" value="GLYCOSYLTRANSFERASE WBBK-RELATED"/>
    <property type="match status" value="1"/>
</dbReference>
<evidence type="ECO:0000313" key="4">
    <source>
        <dbReference type="EMBL" id="MDL5056967.1"/>
    </source>
</evidence>
<reference evidence="4 5" key="1">
    <citation type="submission" date="2023-06" db="EMBL/GenBank/DDBJ databases">
        <title>Whole genome sequence of Oscillatoria calcuttensis NRMC-F 0142.</title>
        <authorList>
            <person name="Shakena Fathima T."/>
            <person name="Muralitharan G."/>
            <person name="Thajuddin N."/>
        </authorList>
    </citation>
    <scope>NUCLEOTIDE SEQUENCE [LARGE SCALE GENOMIC DNA]</scope>
    <source>
        <strain evidence="4 5">NRMC-F 0142</strain>
    </source>
</reference>
<evidence type="ECO:0000259" key="3">
    <source>
        <dbReference type="Pfam" id="PF13439"/>
    </source>
</evidence>
<feature type="domain" description="Glycosyl transferase family 1" evidence="2">
    <location>
        <begin position="186"/>
        <end position="342"/>
    </location>
</feature>
<feature type="domain" description="Glycosyltransferase subfamily 4-like N-terminal" evidence="3">
    <location>
        <begin position="15"/>
        <end position="171"/>
    </location>
</feature>
<evidence type="ECO:0000256" key="1">
    <source>
        <dbReference type="ARBA" id="ARBA00022679"/>
    </source>
</evidence>
<evidence type="ECO:0000259" key="2">
    <source>
        <dbReference type="Pfam" id="PF00534"/>
    </source>
</evidence>
<name>A0ABT7LY79_9CYAN</name>
<comment type="caution">
    <text evidence="4">The sequence shown here is derived from an EMBL/GenBank/DDBJ whole genome shotgun (WGS) entry which is preliminary data.</text>
</comment>
<dbReference type="Pfam" id="PF00534">
    <property type="entry name" value="Glycos_transf_1"/>
    <property type="match status" value="1"/>
</dbReference>
<dbReference type="InterPro" id="IPR028098">
    <property type="entry name" value="Glyco_trans_4-like_N"/>
</dbReference>
<dbReference type="Gene3D" id="3.40.50.2000">
    <property type="entry name" value="Glycogen Phosphorylase B"/>
    <property type="match status" value="2"/>
</dbReference>
<dbReference type="Proteomes" id="UP001230986">
    <property type="component" value="Unassembled WGS sequence"/>
</dbReference>
<dbReference type="EMBL" id="JASVEJ010000022">
    <property type="protein sequence ID" value="MDL5056967.1"/>
    <property type="molecule type" value="Genomic_DNA"/>
</dbReference>
<dbReference type="RefSeq" id="WP_284475445.1">
    <property type="nucleotide sequence ID" value="NZ_JASVEJ010000022.1"/>
</dbReference>
<dbReference type="CDD" id="cd03809">
    <property type="entry name" value="GT4_MtfB-like"/>
    <property type="match status" value="1"/>
</dbReference>
<gene>
    <name evidence="4" type="ORF">QQ055_05745</name>
</gene>
<dbReference type="SUPFAM" id="SSF53756">
    <property type="entry name" value="UDP-Glycosyltransferase/glycogen phosphorylase"/>
    <property type="match status" value="1"/>
</dbReference>
<organism evidence="4 5">
    <name type="scientific">Geitlerinema calcuttense NRMC-F 0142</name>
    <dbReference type="NCBI Taxonomy" id="2922238"/>
    <lineage>
        <taxon>Bacteria</taxon>
        <taxon>Bacillati</taxon>
        <taxon>Cyanobacteriota</taxon>
        <taxon>Cyanophyceae</taxon>
        <taxon>Geitlerinematales</taxon>
        <taxon>Geitlerinemataceae</taxon>
        <taxon>Geitlerinema</taxon>
    </lineage>
</organism>
<accession>A0ABT7LY79</accession>